<dbReference type="AlphaFoldDB" id="A0A1I4DU89"/>
<dbReference type="EMBL" id="FOSL01000020">
    <property type="protein sequence ID" value="SFK97182.1"/>
    <property type="molecule type" value="Genomic_DNA"/>
</dbReference>
<accession>A0A1I4DU89</accession>
<gene>
    <name evidence="1" type="ORF">SAMN04488498_1208</name>
</gene>
<evidence type="ECO:0000313" key="2">
    <source>
        <dbReference type="Proteomes" id="UP000323300"/>
    </source>
</evidence>
<proteinExistence type="predicted"/>
<reference evidence="1 2" key="1">
    <citation type="submission" date="2016-10" db="EMBL/GenBank/DDBJ databases">
        <authorList>
            <person name="Varghese N."/>
            <person name="Submissions S."/>
        </authorList>
    </citation>
    <scope>NUCLEOTIDE SEQUENCE [LARGE SCALE GENOMIC DNA]</scope>
    <source>
        <strain evidence="1 2">DSM 21822</strain>
    </source>
</reference>
<keyword evidence="2" id="KW-1185">Reference proteome</keyword>
<sequence>MNSTPATSRARCNASIVTLLALSVPESGSRRLMVAIDTLDFSASVFDPIVGGREQLAGMEGRRRSKYRMWTEAFKSVRAVKIAKVSTVVSTEHLRLSLCPTSIPEFSDTVRFFIAF</sequence>
<organism evidence="1 2">
    <name type="scientific">Neomesorhizobium albiziae</name>
    <dbReference type="NCBI Taxonomy" id="335020"/>
    <lineage>
        <taxon>Bacteria</taxon>
        <taxon>Pseudomonadati</taxon>
        <taxon>Pseudomonadota</taxon>
        <taxon>Alphaproteobacteria</taxon>
        <taxon>Hyphomicrobiales</taxon>
        <taxon>Phyllobacteriaceae</taxon>
        <taxon>Neomesorhizobium</taxon>
    </lineage>
</organism>
<protein>
    <submittedName>
        <fullName evidence="1">Uncharacterized protein</fullName>
    </submittedName>
</protein>
<dbReference type="Proteomes" id="UP000323300">
    <property type="component" value="Unassembled WGS sequence"/>
</dbReference>
<name>A0A1I4DU89_9HYPH</name>
<evidence type="ECO:0000313" key="1">
    <source>
        <dbReference type="EMBL" id="SFK97182.1"/>
    </source>
</evidence>